<name>A0A1V4SXQ0_9CLOT</name>
<evidence type="ECO:0000256" key="2">
    <source>
        <dbReference type="ARBA" id="ARBA00022692"/>
    </source>
</evidence>
<keyword evidence="4 5" id="KW-0472">Membrane</keyword>
<reference evidence="6 7" key="1">
    <citation type="submission" date="2016-02" db="EMBL/GenBank/DDBJ databases">
        <title>Genome sequence of Clostridium thermobutyricum DSM 4928.</title>
        <authorList>
            <person name="Poehlein A."/>
            <person name="Daniel R."/>
        </authorList>
    </citation>
    <scope>NUCLEOTIDE SEQUENCE [LARGE SCALE GENOMIC DNA]</scope>
    <source>
        <strain evidence="6 7">DSM 4928</strain>
    </source>
</reference>
<dbReference type="PANTHER" id="PTHR30520">
    <property type="entry name" value="FORMATE TRANSPORTER-RELATED"/>
    <property type="match status" value="1"/>
</dbReference>
<sequence length="258" mass="28328">MYSSDFFKVVDGAKKKRDFFYDNRKAYIMAAALAGLFVGLAIILAYTVGAKFNEYHSPATKLIMGSVFCVALVLVMFSGAELFTGNNFVMTGGLLENEVTKKDVINIWCFSYLGNFIGSAVVALLFQFSGLNKGIVAEYIVEGALTKINVPFEQIIVRGILCNILVCIAVWCFIKMKEETSRIIVIFLCLLVFVTSGFEHSIANMSLFMIGLLGEASELMSIGGAIYNIFFATIGNIIGGALFVAFPYYVISKTKVKK</sequence>
<evidence type="ECO:0000256" key="5">
    <source>
        <dbReference type="SAM" id="Phobius"/>
    </source>
</evidence>
<feature type="transmembrane region" description="Helical" evidence="5">
    <location>
        <begin position="62"/>
        <end position="83"/>
    </location>
</feature>
<protein>
    <submittedName>
        <fullName evidence="6">Nitrite transporter NirC</fullName>
    </submittedName>
</protein>
<dbReference type="EMBL" id="LTAY01000025">
    <property type="protein sequence ID" value="OPX49326.1"/>
    <property type="molecule type" value="Genomic_DNA"/>
</dbReference>
<dbReference type="InterPro" id="IPR023271">
    <property type="entry name" value="Aquaporin-like"/>
</dbReference>
<feature type="transmembrane region" description="Helical" evidence="5">
    <location>
        <begin position="26"/>
        <end position="50"/>
    </location>
</feature>
<dbReference type="Proteomes" id="UP000191448">
    <property type="component" value="Unassembled WGS sequence"/>
</dbReference>
<evidence type="ECO:0000313" key="7">
    <source>
        <dbReference type="Proteomes" id="UP000191448"/>
    </source>
</evidence>
<dbReference type="Pfam" id="PF01226">
    <property type="entry name" value="Form_Nir_trans"/>
    <property type="match status" value="1"/>
</dbReference>
<dbReference type="InterPro" id="IPR000292">
    <property type="entry name" value="For/NO2_transpt"/>
</dbReference>
<comment type="caution">
    <text evidence="6">The sequence shown here is derived from an EMBL/GenBank/DDBJ whole genome shotgun (WGS) entry which is preliminary data.</text>
</comment>
<feature type="transmembrane region" description="Helical" evidence="5">
    <location>
        <begin position="155"/>
        <end position="174"/>
    </location>
</feature>
<dbReference type="RefSeq" id="WP_080022028.1">
    <property type="nucleotide sequence ID" value="NZ_LTAY01000025.1"/>
</dbReference>
<evidence type="ECO:0000256" key="4">
    <source>
        <dbReference type="ARBA" id="ARBA00023136"/>
    </source>
</evidence>
<evidence type="ECO:0000313" key="6">
    <source>
        <dbReference type="EMBL" id="OPX49326.1"/>
    </source>
</evidence>
<evidence type="ECO:0000256" key="3">
    <source>
        <dbReference type="ARBA" id="ARBA00022989"/>
    </source>
</evidence>
<dbReference type="PANTHER" id="PTHR30520:SF8">
    <property type="entry name" value="NITRITE TRANSPORTER NIRC"/>
    <property type="match status" value="1"/>
</dbReference>
<feature type="transmembrane region" description="Helical" evidence="5">
    <location>
        <begin position="186"/>
        <end position="213"/>
    </location>
</feature>
<keyword evidence="3 5" id="KW-1133">Transmembrane helix</keyword>
<evidence type="ECO:0000256" key="1">
    <source>
        <dbReference type="ARBA" id="ARBA00004141"/>
    </source>
</evidence>
<dbReference type="OrthoDB" id="9786493at2"/>
<feature type="transmembrane region" description="Helical" evidence="5">
    <location>
        <begin position="225"/>
        <end position="251"/>
    </location>
</feature>
<keyword evidence="2 5" id="KW-0812">Transmembrane</keyword>
<dbReference type="GO" id="GO:0015499">
    <property type="term" value="F:formate transmembrane transporter activity"/>
    <property type="evidence" value="ECO:0007669"/>
    <property type="project" value="TreeGrafter"/>
</dbReference>
<comment type="subcellular location">
    <subcellularLocation>
        <location evidence="1">Membrane</location>
        <topology evidence="1">Multi-pass membrane protein</topology>
    </subcellularLocation>
</comment>
<dbReference type="Gene3D" id="1.20.1080.10">
    <property type="entry name" value="Glycerol uptake facilitator protein"/>
    <property type="match status" value="1"/>
</dbReference>
<feature type="transmembrane region" description="Helical" evidence="5">
    <location>
        <begin position="104"/>
        <end position="126"/>
    </location>
</feature>
<gene>
    <name evidence="6" type="primary">nirC</name>
    <name evidence="6" type="ORF">CLTHE_07080</name>
</gene>
<dbReference type="AlphaFoldDB" id="A0A1V4SXQ0"/>
<proteinExistence type="predicted"/>
<accession>A0A1V4SXQ0</accession>
<organism evidence="6 7">
    <name type="scientific">Clostridium thermobutyricum DSM 4928</name>
    <dbReference type="NCBI Taxonomy" id="1121339"/>
    <lineage>
        <taxon>Bacteria</taxon>
        <taxon>Bacillati</taxon>
        <taxon>Bacillota</taxon>
        <taxon>Clostridia</taxon>
        <taxon>Eubacteriales</taxon>
        <taxon>Clostridiaceae</taxon>
        <taxon>Clostridium</taxon>
    </lineage>
</organism>
<dbReference type="GO" id="GO:0005886">
    <property type="term" value="C:plasma membrane"/>
    <property type="evidence" value="ECO:0007669"/>
    <property type="project" value="TreeGrafter"/>
</dbReference>